<proteinExistence type="predicted"/>
<dbReference type="PRINTS" id="PR00111">
    <property type="entry name" value="ABHYDROLASE"/>
</dbReference>
<dbReference type="Pfam" id="PF00561">
    <property type="entry name" value="Abhydrolase_1"/>
    <property type="match status" value="1"/>
</dbReference>
<accession>A0A1G8M8X7</accession>
<dbReference type="AlphaFoldDB" id="A0A1G8M8X7"/>
<sequence length="272" mass="31441">MVYFEYQGKNVYYETHGAGKPLILLNGIMMSTKSWGIFKEAFSANNRLILLDFLDQGQSDKVEEEYTQDLQVEVLHALIKELNYERVNLLGISYGGEVALRFITKYESLVERLVLFNTSHRTSPWLKDIGDAWNLSRDNALDYYLTTIPVIYSPEFYNRNREWMENRKKLLTATVFSNKEFMDSMVRLTRSAETHDVTEGLKDIRTRTLIVSSENDFITPKEEQEALHKLLVNSDYVMLPKTGHGSMYEKPALFTALTLGYINASDLEMTVL</sequence>
<name>A0A1G8M8X7_9CLOT</name>
<organism evidence="2 3">
    <name type="scientific">Proteiniclasticum ruminis</name>
    <dbReference type="NCBI Taxonomy" id="398199"/>
    <lineage>
        <taxon>Bacteria</taxon>
        <taxon>Bacillati</taxon>
        <taxon>Bacillota</taxon>
        <taxon>Clostridia</taxon>
        <taxon>Eubacteriales</taxon>
        <taxon>Clostridiaceae</taxon>
        <taxon>Proteiniclasticum</taxon>
    </lineage>
</organism>
<feature type="domain" description="AB hydrolase-1" evidence="1">
    <location>
        <begin position="20"/>
        <end position="251"/>
    </location>
</feature>
<evidence type="ECO:0000313" key="2">
    <source>
        <dbReference type="EMBL" id="SDI64394.1"/>
    </source>
</evidence>
<dbReference type="InterPro" id="IPR029058">
    <property type="entry name" value="AB_hydrolase_fold"/>
</dbReference>
<dbReference type="EMBL" id="FNDZ01000003">
    <property type="protein sequence ID" value="SDI64394.1"/>
    <property type="molecule type" value="Genomic_DNA"/>
</dbReference>
<dbReference type="PANTHER" id="PTHR43798">
    <property type="entry name" value="MONOACYLGLYCEROL LIPASE"/>
    <property type="match status" value="1"/>
</dbReference>
<dbReference type="SUPFAM" id="SSF53474">
    <property type="entry name" value="alpha/beta-Hydrolases"/>
    <property type="match status" value="1"/>
</dbReference>
<gene>
    <name evidence="2" type="ORF">SAMN05421804_103318</name>
</gene>
<dbReference type="Gene3D" id="3.40.50.1820">
    <property type="entry name" value="alpha/beta hydrolase"/>
    <property type="match status" value="1"/>
</dbReference>
<dbReference type="InterPro" id="IPR000073">
    <property type="entry name" value="AB_hydrolase_1"/>
</dbReference>
<dbReference type="InterPro" id="IPR050266">
    <property type="entry name" value="AB_hydrolase_sf"/>
</dbReference>
<evidence type="ECO:0000259" key="1">
    <source>
        <dbReference type="Pfam" id="PF00561"/>
    </source>
</evidence>
<dbReference type="Proteomes" id="UP000183255">
    <property type="component" value="Unassembled WGS sequence"/>
</dbReference>
<reference evidence="2 3" key="1">
    <citation type="submission" date="2016-10" db="EMBL/GenBank/DDBJ databases">
        <authorList>
            <person name="de Groot N.N."/>
        </authorList>
    </citation>
    <scope>NUCLEOTIDE SEQUENCE [LARGE SCALE GENOMIC DNA]</scope>
    <source>
        <strain evidence="2 3">CGMCC 1.5058</strain>
    </source>
</reference>
<protein>
    <submittedName>
        <fullName evidence="2">Pimeloyl-ACP methyl ester carboxylesterase</fullName>
    </submittedName>
</protein>
<evidence type="ECO:0000313" key="3">
    <source>
        <dbReference type="Proteomes" id="UP000183255"/>
    </source>
</evidence>
<dbReference type="RefSeq" id="WP_031574826.1">
    <property type="nucleotide sequence ID" value="NZ_FNDZ01000003.1"/>
</dbReference>